<dbReference type="EMBL" id="CM045759">
    <property type="protein sequence ID" value="KAI8019319.1"/>
    <property type="molecule type" value="Genomic_DNA"/>
</dbReference>
<reference evidence="1 2" key="1">
    <citation type="journal article" date="2022" name="Plant J.">
        <title>Chromosome-level genome of Camellia lanceoleosa provides a valuable resource for understanding genome evolution and self-incompatibility.</title>
        <authorList>
            <person name="Gong W."/>
            <person name="Xiao S."/>
            <person name="Wang L."/>
            <person name="Liao Z."/>
            <person name="Chang Y."/>
            <person name="Mo W."/>
            <person name="Hu G."/>
            <person name="Li W."/>
            <person name="Zhao G."/>
            <person name="Zhu H."/>
            <person name="Hu X."/>
            <person name="Ji K."/>
            <person name="Xiang X."/>
            <person name="Song Q."/>
            <person name="Yuan D."/>
            <person name="Jin S."/>
            <person name="Zhang L."/>
        </authorList>
    </citation>
    <scope>NUCLEOTIDE SEQUENCE [LARGE SCALE GENOMIC DNA]</scope>
    <source>
        <strain evidence="1">SQ_2022a</strain>
    </source>
</reference>
<evidence type="ECO:0000313" key="2">
    <source>
        <dbReference type="Proteomes" id="UP001060215"/>
    </source>
</evidence>
<dbReference type="Proteomes" id="UP001060215">
    <property type="component" value="Chromosome 2"/>
</dbReference>
<keyword evidence="2" id="KW-1185">Reference proteome</keyword>
<organism evidence="1 2">
    <name type="scientific">Camellia lanceoleosa</name>
    <dbReference type="NCBI Taxonomy" id="1840588"/>
    <lineage>
        <taxon>Eukaryota</taxon>
        <taxon>Viridiplantae</taxon>
        <taxon>Streptophyta</taxon>
        <taxon>Embryophyta</taxon>
        <taxon>Tracheophyta</taxon>
        <taxon>Spermatophyta</taxon>
        <taxon>Magnoliopsida</taxon>
        <taxon>eudicotyledons</taxon>
        <taxon>Gunneridae</taxon>
        <taxon>Pentapetalae</taxon>
        <taxon>asterids</taxon>
        <taxon>Ericales</taxon>
        <taxon>Theaceae</taxon>
        <taxon>Camellia</taxon>
    </lineage>
</organism>
<gene>
    <name evidence="1" type="ORF">LOK49_LG04G00640</name>
</gene>
<comment type="caution">
    <text evidence="1">The sequence shown here is derived from an EMBL/GenBank/DDBJ whole genome shotgun (WGS) entry which is preliminary data.</text>
</comment>
<evidence type="ECO:0000313" key="1">
    <source>
        <dbReference type="EMBL" id="KAI8019319.1"/>
    </source>
</evidence>
<accession>A0ACC0I0Z5</accession>
<protein>
    <submittedName>
        <fullName evidence="1">Uncharacterized protein</fullName>
    </submittedName>
</protein>
<sequence>MSGQQSNMFNSQKAQAGRDVNNVAGNQENRGDTAGQIVNNPVKQTLKADVDQSVKNIASNNKNQVAVGGSNKMNEQEGNNNRNSM</sequence>
<proteinExistence type="predicted"/>
<name>A0ACC0I0Z5_9ERIC</name>